<evidence type="ECO:0000259" key="5">
    <source>
        <dbReference type="Pfam" id="PF13339"/>
    </source>
</evidence>
<feature type="compositionally biased region" description="Basic and acidic residues" evidence="3">
    <location>
        <begin position="26"/>
        <end position="39"/>
    </location>
</feature>
<feature type="compositionally biased region" description="Acidic residues" evidence="3">
    <location>
        <begin position="40"/>
        <end position="50"/>
    </location>
</feature>
<feature type="region of interest" description="Disordered" evidence="3">
    <location>
        <begin position="511"/>
        <end position="536"/>
    </location>
</feature>
<feature type="compositionally biased region" description="Acidic residues" evidence="3">
    <location>
        <begin position="87"/>
        <end position="135"/>
    </location>
</feature>
<gene>
    <name evidence="6" type="ORF">WICMUC_000659</name>
</gene>
<accession>A0A9P8PX12</accession>
<dbReference type="OrthoDB" id="5783963at2759"/>
<feature type="compositionally biased region" description="Acidic residues" evidence="3">
    <location>
        <begin position="511"/>
        <end position="523"/>
    </location>
</feature>
<comment type="caution">
    <text evidence="6">The sequence shown here is derived from an EMBL/GenBank/DDBJ whole genome shotgun (WGS) entry which is preliminary data.</text>
</comment>
<evidence type="ECO:0000256" key="2">
    <source>
        <dbReference type="ARBA" id="ARBA00013850"/>
    </source>
</evidence>
<dbReference type="EMBL" id="JAEUBF010000206">
    <property type="protein sequence ID" value="KAH3679916.1"/>
    <property type="molecule type" value="Genomic_DNA"/>
</dbReference>
<dbReference type="InterPro" id="IPR025160">
    <property type="entry name" value="AATF"/>
</dbReference>
<dbReference type="GO" id="GO:0000462">
    <property type="term" value="P:maturation of SSU-rRNA from tricistronic rRNA transcript (SSU-rRNA, 5.8S rRNA, LSU-rRNA)"/>
    <property type="evidence" value="ECO:0007669"/>
    <property type="project" value="TreeGrafter"/>
</dbReference>
<name>A0A9P8PX12_9ASCO</name>
<dbReference type="GO" id="GO:0005730">
    <property type="term" value="C:nucleolus"/>
    <property type="evidence" value="ECO:0007669"/>
    <property type="project" value="TreeGrafter"/>
</dbReference>
<protein>
    <recommendedName>
        <fullName evidence="2">Protein BFR2</fullName>
    </recommendedName>
</protein>
<dbReference type="Pfam" id="PF08164">
    <property type="entry name" value="TRAUB"/>
    <property type="match status" value="1"/>
</dbReference>
<dbReference type="PANTHER" id="PTHR15565:SF0">
    <property type="entry name" value="PROTEIN AATF"/>
    <property type="match status" value="1"/>
</dbReference>
<keyword evidence="7" id="KW-1185">Reference proteome</keyword>
<evidence type="ECO:0000313" key="6">
    <source>
        <dbReference type="EMBL" id="KAH3679916.1"/>
    </source>
</evidence>
<evidence type="ECO:0000259" key="4">
    <source>
        <dbReference type="Pfam" id="PF08164"/>
    </source>
</evidence>
<dbReference type="PANTHER" id="PTHR15565">
    <property type="entry name" value="AATF PROTEIN APOPTOSIS ANTAGONIZING TRANSCRIPTION FACTOR"/>
    <property type="match status" value="1"/>
</dbReference>
<evidence type="ECO:0000256" key="3">
    <source>
        <dbReference type="SAM" id="MobiDB-lite"/>
    </source>
</evidence>
<dbReference type="AlphaFoldDB" id="A0A9P8PX12"/>
<dbReference type="InterPro" id="IPR012617">
    <property type="entry name" value="AATF_C"/>
</dbReference>
<evidence type="ECO:0000256" key="1">
    <source>
        <dbReference type="ARBA" id="ARBA00008966"/>
    </source>
</evidence>
<dbReference type="InterPro" id="IPR039223">
    <property type="entry name" value="AATF/Bfr2"/>
</dbReference>
<dbReference type="Proteomes" id="UP000769528">
    <property type="component" value="Unassembled WGS sequence"/>
</dbReference>
<reference evidence="6" key="1">
    <citation type="journal article" date="2021" name="Open Biol.">
        <title>Shared evolutionary footprints suggest mitochondrial oxidative damage underlies multiple complex I losses in fungi.</title>
        <authorList>
            <person name="Schikora-Tamarit M.A."/>
            <person name="Marcet-Houben M."/>
            <person name="Nosek J."/>
            <person name="Gabaldon T."/>
        </authorList>
    </citation>
    <scope>NUCLEOTIDE SEQUENCE</scope>
    <source>
        <strain evidence="6">CBS6341</strain>
    </source>
</reference>
<evidence type="ECO:0000313" key="7">
    <source>
        <dbReference type="Proteomes" id="UP000769528"/>
    </source>
</evidence>
<proteinExistence type="inferred from homology"/>
<sequence>MSKKSLAEQISELYGPQSRDVDLEDSERGVFEHEDHSESNGEESEQDDEELKNNHYISVGKSKLRSNDISLKGERYKGKASSRSEIFNDEQSEDDDEEDDDEEDEEEEDDDEEDGDDDDLDQDKEETENSESDEEHFEKNKIGKRDLESEEEESGNESDSAVSFKTDSEDEGQDIDIYQDESHDEMTSKRDKLKALMAQERKMIINRLSTSTQTDSLKGYAVIDQQNVFDKIIDSRMKLQKAVTTSNLLPLNNEAFEEFEEDDTSAKLNEVSDLLRSLLNNVISLRTKIFNKEKVTREPLKFSFNRKRSFTEYCEESNQLDNLLSKYRDSVLTKWSHKVESASGATALSSTKFKALNQSAAQQVELNLMDMDRLVKRTRTNRRNVEPIGYVEKKEEIGENSIDEEKNSIDRSLKENIHIFDDEDFYRVLLNDLVDKKISDSNPTNGLTIQLTKTKLKKHVDTKASKGRKLKYTVQEKIQSYDAPRGNFKWSDEQIDEFFAGLLGQKVNFNEEEQQDENDDSEQYEALQNDDLRIFG</sequence>
<feature type="domain" description="Apoptosis-antagonizing transcription factor C-terminal" evidence="4">
    <location>
        <begin position="426"/>
        <end position="503"/>
    </location>
</feature>
<dbReference type="Pfam" id="PF13339">
    <property type="entry name" value="AATF-Che1"/>
    <property type="match status" value="1"/>
</dbReference>
<organism evidence="6 7">
    <name type="scientific">Wickerhamomyces mucosus</name>
    <dbReference type="NCBI Taxonomy" id="1378264"/>
    <lineage>
        <taxon>Eukaryota</taxon>
        <taxon>Fungi</taxon>
        <taxon>Dikarya</taxon>
        <taxon>Ascomycota</taxon>
        <taxon>Saccharomycotina</taxon>
        <taxon>Saccharomycetes</taxon>
        <taxon>Phaffomycetales</taxon>
        <taxon>Wickerhamomycetaceae</taxon>
        <taxon>Wickerhamomyces</taxon>
    </lineage>
</organism>
<reference evidence="6" key="2">
    <citation type="submission" date="2021-01" db="EMBL/GenBank/DDBJ databases">
        <authorList>
            <person name="Schikora-Tamarit M.A."/>
        </authorList>
    </citation>
    <scope>NUCLEOTIDE SEQUENCE</scope>
    <source>
        <strain evidence="6">CBS6341</strain>
    </source>
</reference>
<feature type="region of interest" description="Disordered" evidence="3">
    <location>
        <begin position="1"/>
        <end position="173"/>
    </location>
</feature>
<comment type="similarity">
    <text evidence="1">Belongs to the AATF family.</text>
</comment>
<feature type="compositionally biased region" description="Basic and acidic residues" evidence="3">
    <location>
        <begin position="136"/>
        <end position="147"/>
    </location>
</feature>
<feature type="domain" description="AATF leucine zipper-containing" evidence="5">
    <location>
        <begin position="215"/>
        <end position="338"/>
    </location>
</feature>